<proteinExistence type="predicted"/>
<sequence>MRNEGAIKFGRVPIRVLLRGEPGGWHYVIVDKDGAEERVDVRGPGVHWEGGEPEPAWWRRRLDETAECLREHLGRSLSDRTFLELGLEAGISWFEVEAPIAWEGLVTLRDPDPARFPGKVPPYVVTLEPGNGAVLPDAHLRFSTRAADAWTTLATVADQCGTRPPKAQFLCGWADHRSIWVGRGRLAVSTERQDGRGRGDELVGEIYGERVTGWGGNPELRFRLDGIDLLDDPADDVIALLRDLGHEVNVRGRMSHLPALGLRLYRPEGGSAQGLFTGVSLQAARRRQGRHSR</sequence>
<accession>A0A6H9YLS2</accession>
<gene>
    <name evidence="1" type="ORF">F8566_27085</name>
</gene>
<reference evidence="1 2" key="1">
    <citation type="submission" date="2019-09" db="EMBL/GenBank/DDBJ databases">
        <title>Actinomadura physcomitrii sp. nov., a novel actinomycete isolated from moss [Physcomitrium sphaericum (Ludw) Fuernr].</title>
        <authorList>
            <person name="Zhuang X."/>
            <person name="Liu C."/>
        </authorList>
    </citation>
    <scope>NUCLEOTIDE SEQUENCE [LARGE SCALE GENOMIC DNA]</scope>
    <source>
        <strain evidence="1 2">HMC1</strain>
    </source>
</reference>
<name>A0A6H9YLS2_9ACTN</name>
<organism evidence="1 2">
    <name type="scientific">Actinomadura rudentiformis</name>
    <dbReference type="NCBI Taxonomy" id="359158"/>
    <lineage>
        <taxon>Bacteria</taxon>
        <taxon>Bacillati</taxon>
        <taxon>Actinomycetota</taxon>
        <taxon>Actinomycetes</taxon>
        <taxon>Streptosporangiales</taxon>
        <taxon>Thermomonosporaceae</taxon>
        <taxon>Actinomadura</taxon>
    </lineage>
</organism>
<dbReference type="EMBL" id="WBMT01000013">
    <property type="protein sequence ID" value="KAB2345608.1"/>
    <property type="molecule type" value="Genomic_DNA"/>
</dbReference>
<evidence type="ECO:0000313" key="1">
    <source>
        <dbReference type="EMBL" id="KAB2345608.1"/>
    </source>
</evidence>
<dbReference type="RefSeq" id="WP_151564555.1">
    <property type="nucleotide sequence ID" value="NZ_WBMT01000013.1"/>
</dbReference>
<dbReference type="Proteomes" id="UP000468735">
    <property type="component" value="Unassembled WGS sequence"/>
</dbReference>
<dbReference type="OrthoDB" id="3466735at2"/>
<evidence type="ECO:0000313" key="2">
    <source>
        <dbReference type="Proteomes" id="UP000468735"/>
    </source>
</evidence>
<keyword evidence="2" id="KW-1185">Reference proteome</keyword>
<comment type="caution">
    <text evidence="1">The sequence shown here is derived from an EMBL/GenBank/DDBJ whole genome shotgun (WGS) entry which is preliminary data.</text>
</comment>
<dbReference type="AlphaFoldDB" id="A0A6H9YLS2"/>
<protein>
    <submittedName>
        <fullName evidence="1">Uncharacterized protein</fullName>
    </submittedName>
</protein>